<dbReference type="GO" id="GO:0004672">
    <property type="term" value="F:protein kinase activity"/>
    <property type="evidence" value="ECO:0007669"/>
    <property type="project" value="InterPro"/>
</dbReference>
<evidence type="ECO:0000256" key="10">
    <source>
        <dbReference type="SAM" id="Phobius"/>
    </source>
</evidence>
<keyword evidence="9" id="KW-1015">Disulfide bond</keyword>
<keyword evidence="3 10" id="KW-0812">Transmembrane</keyword>
<evidence type="ECO:0000256" key="11">
    <source>
        <dbReference type="SAM" id="SignalP"/>
    </source>
</evidence>
<feature type="signal peptide" evidence="11">
    <location>
        <begin position="1"/>
        <end position="20"/>
    </location>
</feature>
<keyword evidence="6" id="KW-0067">ATP-binding</keyword>
<feature type="domain" description="Protein kinase" evidence="12">
    <location>
        <begin position="315"/>
        <end position="610"/>
    </location>
</feature>
<evidence type="ECO:0000256" key="7">
    <source>
        <dbReference type="ARBA" id="ARBA00022989"/>
    </source>
</evidence>
<dbReference type="Pfam" id="PF23446">
    <property type="entry name" value="LysM1_NFP_LYK"/>
    <property type="match status" value="1"/>
</dbReference>
<feature type="chain" id="PRO_5032677661" description="Protein kinase domain-containing protein" evidence="11">
    <location>
        <begin position="21"/>
        <end position="624"/>
    </location>
</feature>
<proteinExistence type="predicted"/>
<sequence>MDQILISFFIFCSFTSYLNAQQGYSGNSILACNKNDETGPSPDFLYTCNGEEPSCKAFLIFKSQPPYNSVPTISNLTSSDPSELASINNVSRLMVFPTNKEVIVPVNCSCSGQYYQANTSYVIQTRNETYFTIANNTYQGLATCDSLKHQDPYDPLSLLPGLTLRVPLRCACPTSNQSAKGTKYLLTYLVSWQDSIPNISERFNVRRESMLDANSFSEEDPVLFPFTTVLIPLMTKPSSSQTIIHYPRVTSPPYTYNPGTRRSKKGFYVGIGIAAVCSLVICTVLSIVFLRYKKRTEEFPQSYGEEKKKQVLPECVLIDIASADQVMKVFDFEELKAATDNFSPKSRIKGSVHHGVFSGEILAIKKMSADVSKEVNILNKINHINLIRLYGACEDHGHFFLVYEFMENGSLKDWLRKKSCPEIEIEIWTQRVQIALDVANGLHYLHNFTDPSYVHKDIKSSNILLNGNLRAKIANFSLARSAEGVDRYASTKQFLGTRGYMAPEYLESGSITPKIDVYAFGVVMLELLTGKDAIIVQDGGELLLSAAIVSIMEGGNTEAELSYFIDPSLQGKYGMELALCITKLSVACLTREPESRPKMGEVVSTLSRILMDLQKSDSLSVELG</sequence>
<dbReference type="OMA" id="KYYQANT"/>
<evidence type="ECO:0000256" key="3">
    <source>
        <dbReference type="ARBA" id="ARBA00022692"/>
    </source>
</evidence>
<evidence type="ECO:0000313" key="13">
    <source>
        <dbReference type="EMBL" id="KAF8410628.1"/>
    </source>
</evidence>
<dbReference type="InterPro" id="IPR000719">
    <property type="entry name" value="Prot_kinase_dom"/>
</dbReference>
<dbReference type="InterPro" id="IPR052611">
    <property type="entry name" value="Plant_RLK_LysM"/>
</dbReference>
<keyword evidence="2" id="KW-1003">Cell membrane</keyword>
<dbReference type="Gene3D" id="1.10.510.10">
    <property type="entry name" value="Transferase(Phosphotransferase) domain 1"/>
    <property type="match status" value="1"/>
</dbReference>
<dbReference type="SMART" id="SM00220">
    <property type="entry name" value="S_TKc"/>
    <property type="match status" value="1"/>
</dbReference>
<dbReference type="PROSITE" id="PS00108">
    <property type="entry name" value="PROTEIN_KINASE_ST"/>
    <property type="match status" value="1"/>
</dbReference>
<evidence type="ECO:0000259" key="12">
    <source>
        <dbReference type="PROSITE" id="PS50011"/>
    </source>
</evidence>
<dbReference type="PANTHER" id="PTHR45927">
    <property type="entry name" value="LYSM-DOMAIN RECEPTOR-LIKE KINASE-RELATED"/>
    <property type="match status" value="1"/>
</dbReference>
<dbReference type="PROSITE" id="PS50011">
    <property type="entry name" value="PROTEIN_KINASE_DOM"/>
    <property type="match status" value="1"/>
</dbReference>
<reference evidence="13 14" key="1">
    <citation type="submission" date="2020-04" db="EMBL/GenBank/DDBJ databases">
        <title>Plant Genome Project.</title>
        <authorList>
            <person name="Zhang R.-G."/>
        </authorList>
    </citation>
    <scope>NUCLEOTIDE SEQUENCE [LARGE SCALE GENOMIC DNA]</scope>
    <source>
        <strain evidence="13">YNK0</strain>
        <tissue evidence="13">Leaf</tissue>
    </source>
</reference>
<accession>A0A835DNN4</accession>
<evidence type="ECO:0000256" key="8">
    <source>
        <dbReference type="ARBA" id="ARBA00023136"/>
    </source>
</evidence>
<dbReference type="GO" id="GO:0005524">
    <property type="term" value="F:ATP binding"/>
    <property type="evidence" value="ECO:0007669"/>
    <property type="project" value="UniProtKB-KW"/>
</dbReference>
<keyword evidence="7 10" id="KW-1133">Transmembrane helix</keyword>
<dbReference type="Pfam" id="PF00069">
    <property type="entry name" value="Pkinase"/>
    <property type="match status" value="1"/>
</dbReference>
<dbReference type="EMBL" id="JABCRI010000002">
    <property type="protein sequence ID" value="KAF8410628.1"/>
    <property type="molecule type" value="Genomic_DNA"/>
</dbReference>
<evidence type="ECO:0000256" key="9">
    <source>
        <dbReference type="ARBA" id="ARBA00023157"/>
    </source>
</evidence>
<dbReference type="InterPro" id="IPR056561">
    <property type="entry name" value="NFP_LYK_LysM1"/>
</dbReference>
<keyword evidence="14" id="KW-1185">Reference proteome</keyword>
<dbReference type="Proteomes" id="UP000655225">
    <property type="component" value="Unassembled WGS sequence"/>
</dbReference>
<dbReference type="Pfam" id="PF23473">
    <property type="entry name" value="LysM3_LYK4_5"/>
    <property type="match status" value="1"/>
</dbReference>
<dbReference type="InterPro" id="IPR011009">
    <property type="entry name" value="Kinase-like_dom_sf"/>
</dbReference>
<keyword evidence="8 10" id="KW-0472">Membrane</keyword>
<evidence type="ECO:0000256" key="1">
    <source>
        <dbReference type="ARBA" id="ARBA00004162"/>
    </source>
</evidence>
<name>A0A835DNN4_TETSI</name>
<dbReference type="Gene3D" id="3.30.200.20">
    <property type="entry name" value="Phosphorylase Kinase, domain 1"/>
    <property type="match status" value="1"/>
</dbReference>
<protein>
    <recommendedName>
        <fullName evidence="12">Protein kinase domain-containing protein</fullName>
    </recommendedName>
</protein>
<comment type="caution">
    <text evidence="13">The sequence shown here is derived from an EMBL/GenBank/DDBJ whole genome shotgun (WGS) entry which is preliminary data.</text>
</comment>
<evidence type="ECO:0000256" key="5">
    <source>
        <dbReference type="ARBA" id="ARBA00022741"/>
    </source>
</evidence>
<comment type="subcellular location">
    <subcellularLocation>
        <location evidence="1">Cell membrane</location>
        <topology evidence="1">Single-pass membrane protein</topology>
    </subcellularLocation>
</comment>
<dbReference type="FunFam" id="1.10.510.10:FF:000468">
    <property type="entry name" value="PTI1-like tyrosine-protein kinase 3"/>
    <property type="match status" value="1"/>
</dbReference>
<dbReference type="InterPro" id="IPR056562">
    <property type="entry name" value="LysM2_CERK1_LYK3_4_5"/>
</dbReference>
<dbReference type="InterPro" id="IPR008271">
    <property type="entry name" value="Ser/Thr_kinase_AS"/>
</dbReference>
<dbReference type="InterPro" id="IPR056563">
    <property type="entry name" value="LysM3_LYK4_5"/>
</dbReference>
<dbReference type="PANTHER" id="PTHR45927:SF7">
    <property type="entry name" value="LYSM-DOMAIN RECEPTOR-LIKE KINASE"/>
    <property type="match status" value="1"/>
</dbReference>
<dbReference type="OrthoDB" id="4062651at2759"/>
<organism evidence="13 14">
    <name type="scientific">Tetracentron sinense</name>
    <name type="common">Spur-leaf</name>
    <dbReference type="NCBI Taxonomy" id="13715"/>
    <lineage>
        <taxon>Eukaryota</taxon>
        <taxon>Viridiplantae</taxon>
        <taxon>Streptophyta</taxon>
        <taxon>Embryophyta</taxon>
        <taxon>Tracheophyta</taxon>
        <taxon>Spermatophyta</taxon>
        <taxon>Magnoliopsida</taxon>
        <taxon>Trochodendrales</taxon>
        <taxon>Trochodendraceae</taxon>
        <taxon>Tetracentron</taxon>
    </lineage>
</organism>
<dbReference type="AlphaFoldDB" id="A0A835DNN4"/>
<keyword evidence="4 11" id="KW-0732">Signal</keyword>
<evidence type="ECO:0000313" key="14">
    <source>
        <dbReference type="Proteomes" id="UP000655225"/>
    </source>
</evidence>
<dbReference type="SUPFAM" id="SSF56112">
    <property type="entry name" value="Protein kinase-like (PK-like)"/>
    <property type="match status" value="1"/>
</dbReference>
<keyword evidence="5" id="KW-0547">Nucleotide-binding</keyword>
<feature type="transmembrane region" description="Helical" evidence="10">
    <location>
        <begin position="267"/>
        <end position="290"/>
    </location>
</feature>
<evidence type="ECO:0000256" key="6">
    <source>
        <dbReference type="ARBA" id="ARBA00022840"/>
    </source>
</evidence>
<evidence type="ECO:0000256" key="4">
    <source>
        <dbReference type="ARBA" id="ARBA00022729"/>
    </source>
</evidence>
<dbReference type="GO" id="GO:0005886">
    <property type="term" value="C:plasma membrane"/>
    <property type="evidence" value="ECO:0007669"/>
    <property type="project" value="UniProtKB-SubCell"/>
</dbReference>
<evidence type="ECO:0000256" key="2">
    <source>
        <dbReference type="ARBA" id="ARBA00022475"/>
    </source>
</evidence>
<dbReference type="Pfam" id="PF23472">
    <property type="entry name" value="LysM2_CERK1_LYK3_4_5"/>
    <property type="match status" value="1"/>
</dbReference>
<gene>
    <name evidence="13" type="ORF">HHK36_003160</name>
</gene>